<reference evidence="1" key="1">
    <citation type="submission" date="2022-04" db="EMBL/GenBank/DDBJ databases">
        <title>Genome of the entomopathogenic fungus Entomophthora muscae.</title>
        <authorList>
            <person name="Elya C."/>
            <person name="Lovett B.R."/>
            <person name="Lee E."/>
            <person name="Macias A.M."/>
            <person name="Hajek A.E."/>
            <person name="De Bivort B.L."/>
            <person name="Kasson M.T."/>
            <person name="De Fine Licht H.H."/>
            <person name="Stajich J.E."/>
        </authorList>
    </citation>
    <scope>NUCLEOTIDE SEQUENCE</scope>
    <source>
        <strain evidence="1">Berkeley</strain>
    </source>
</reference>
<dbReference type="Proteomes" id="UP001165960">
    <property type="component" value="Unassembled WGS sequence"/>
</dbReference>
<keyword evidence="2" id="KW-1185">Reference proteome</keyword>
<proteinExistence type="predicted"/>
<organism evidence="1 2">
    <name type="scientific">Entomophthora muscae</name>
    <dbReference type="NCBI Taxonomy" id="34485"/>
    <lineage>
        <taxon>Eukaryota</taxon>
        <taxon>Fungi</taxon>
        <taxon>Fungi incertae sedis</taxon>
        <taxon>Zoopagomycota</taxon>
        <taxon>Entomophthoromycotina</taxon>
        <taxon>Entomophthoromycetes</taxon>
        <taxon>Entomophthorales</taxon>
        <taxon>Entomophthoraceae</taxon>
        <taxon>Entomophthora</taxon>
    </lineage>
</organism>
<dbReference type="EMBL" id="QTSX02000018">
    <property type="protein sequence ID" value="KAJ9090055.1"/>
    <property type="molecule type" value="Genomic_DNA"/>
</dbReference>
<comment type="caution">
    <text evidence="1">The sequence shown here is derived from an EMBL/GenBank/DDBJ whole genome shotgun (WGS) entry which is preliminary data.</text>
</comment>
<evidence type="ECO:0000313" key="2">
    <source>
        <dbReference type="Proteomes" id="UP001165960"/>
    </source>
</evidence>
<evidence type="ECO:0000313" key="1">
    <source>
        <dbReference type="EMBL" id="KAJ9090055.1"/>
    </source>
</evidence>
<accession>A0ACC2USK7</accession>
<protein>
    <submittedName>
        <fullName evidence="1">Uncharacterized protein</fullName>
    </submittedName>
</protein>
<gene>
    <name evidence="1" type="ORF">DSO57_1006448</name>
</gene>
<name>A0ACC2USK7_9FUNG</name>
<sequence length="593" mass="67367">MDGLSLSTITILSCYMTKELMFLKYVRACDQCFISKIKCNFQQPTCTSCNKKHKACSWNRGPAQDSPESKFIPVSVVARQQKVIRNCRSKPIPPPVGFANWLSFANFWLSTPFPRLAFRHLTRLAGVDITKPSAKDQLFVAEILKDKSKYQPPHLLSCEELIPYPKLEETLSQAAAAFFHYFNPFAPLFTQHGYESFPRSAILRLAVWRVGLEYLKESIISNSLVGILDKELMDLTAPSKLNLTLDTFQTLFIILVGLSRSPLLKRFSIFHGVLMLLPSHLGLHLECPFETLNEALERRLAYRGIVYLDAMGTWKMGGPLFKLSSYCFDSTISKRTLDEYRRRILNEDGLRDYCILVVNESLFKSSCIFLEINQIHLASLRKRLSSQWVMSSVTNAIKALELSSSKGFASLYGLSQSFCFPDTQLNSPFLPFSIGTSPRSFIDHALLYFQIRYELSKLLILKACSQADPNHPTSHLSEKPLKTMTHNNEKALVCADNLIRLLHQTTPRLFLFNQLTMISMASTFMMQHYHSYIASNRTSVDLTASLCQVQSLLLSLITCPKSGYVARSIFCIFKGLLVRHKIILPTEKTLKIN</sequence>